<dbReference type="AlphaFoldDB" id="A0A195FMN0"/>
<evidence type="ECO:0000313" key="2">
    <source>
        <dbReference type="Proteomes" id="UP000078541"/>
    </source>
</evidence>
<dbReference type="EMBL" id="KQ981430">
    <property type="protein sequence ID" value="KYN41723.1"/>
    <property type="molecule type" value="Genomic_DNA"/>
</dbReference>
<feature type="non-terminal residue" evidence="1">
    <location>
        <position position="1"/>
    </location>
</feature>
<name>A0A195FMN0_9HYME</name>
<dbReference type="Proteomes" id="UP000078541">
    <property type="component" value="Unassembled WGS sequence"/>
</dbReference>
<proteinExistence type="predicted"/>
<evidence type="ECO:0000313" key="1">
    <source>
        <dbReference type="EMBL" id="KYN41723.1"/>
    </source>
</evidence>
<accession>A0A195FMN0</accession>
<reference evidence="1 2" key="1">
    <citation type="submission" date="2016-03" db="EMBL/GenBank/DDBJ databases">
        <title>Trachymyrmex septentrionalis WGS genome.</title>
        <authorList>
            <person name="Nygaard S."/>
            <person name="Hu H."/>
            <person name="Boomsma J."/>
            <person name="Zhang G."/>
        </authorList>
    </citation>
    <scope>NUCLEOTIDE SEQUENCE [LARGE SCALE GENOMIC DNA]</scope>
    <source>
        <strain evidence="1">Tsep2-gDNA-1</strain>
        <tissue evidence="1">Whole body</tissue>
    </source>
</reference>
<organism evidence="1 2">
    <name type="scientific">Trachymyrmex septentrionalis</name>
    <dbReference type="NCBI Taxonomy" id="34720"/>
    <lineage>
        <taxon>Eukaryota</taxon>
        <taxon>Metazoa</taxon>
        <taxon>Ecdysozoa</taxon>
        <taxon>Arthropoda</taxon>
        <taxon>Hexapoda</taxon>
        <taxon>Insecta</taxon>
        <taxon>Pterygota</taxon>
        <taxon>Neoptera</taxon>
        <taxon>Endopterygota</taxon>
        <taxon>Hymenoptera</taxon>
        <taxon>Apocrita</taxon>
        <taxon>Aculeata</taxon>
        <taxon>Formicoidea</taxon>
        <taxon>Formicidae</taxon>
        <taxon>Myrmicinae</taxon>
        <taxon>Trachymyrmex</taxon>
    </lineage>
</organism>
<sequence length="68" mass="7809">TTKRVIASMQYCQFLGHQQLLFQLEQIPNHEPYAQDFLADRLHENNVLKKGLRPLHTGKQCLGVSSAF</sequence>
<gene>
    <name evidence="1" type="ORF">ALC56_03866</name>
</gene>
<protein>
    <submittedName>
        <fullName evidence="1">Uncharacterized protein</fullName>
    </submittedName>
</protein>
<keyword evidence="2" id="KW-1185">Reference proteome</keyword>